<evidence type="ECO:0000256" key="1">
    <source>
        <dbReference type="SAM" id="Coils"/>
    </source>
</evidence>
<dbReference type="GO" id="GO:0003700">
    <property type="term" value="F:DNA-binding transcription factor activity"/>
    <property type="evidence" value="ECO:0007669"/>
    <property type="project" value="InterPro"/>
</dbReference>
<keyword evidence="1" id="KW-0175">Coiled coil</keyword>
<dbReference type="EMBL" id="WQLW01000001">
    <property type="protein sequence ID" value="MVO08023.1"/>
    <property type="molecule type" value="Genomic_DNA"/>
</dbReference>
<evidence type="ECO:0000313" key="4">
    <source>
        <dbReference type="EMBL" id="MVO08023.1"/>
    </source>
</evidence>
<gene>
    <name evidence="4" type="ORF">GOQ30_02435</name>
</gene>
<sequence>MNNFILSIAFTIFSLTIVQAKQINPVDSLANKNYQYFEEKVIEFRTDSIKAQQLAKYWLKKANEEKNLVQQTKAYKALIHFVDKKYRMIYADSLLEKAKATKNSDILGSAYLTIGAAHYDNNEYTKALDLYILANNYIAETNDQYLIHKVKYTIALTKYFLGYYDEAIALLNQCMNYFKEENDLGYLKSMHIIALCYTQIERYDHSSYFNKLGMELSSEYEMDDMIPYFKNAEGINLCKQKDYENAIKLLKESKPHFEKVNDNATLITTQFYLGKCYWEINEKKRAVTYFTKVHDGIQTQKYSRPDLREGYEMLIEYFGETNELKKELFFIKKLMEFDKEINQEFKYLSYKVHKEYDTKTLLEKKRKIENELASNRKIYFLVVTSLIIILLTVFGWHLHSKKREKEKFNQIMADIAEKKKAKILSSNNQNTNLSPELTKSLLKNLEKFEKQKKFLEKDMNLAKLAALLDTNTKYASLIIAEQRGKKTTTYINDLKIDYIVELLINNNKFRNYTNKALSDEAGFGSTQIFTLCFKNRIGMSPTSFIQQLKSANQTQQNKLE</sequence>
<organism evidence="4 5">
    <name type="scientific">Flavobacterium profundi</name>
    <dbReference type="NCBI Taxonomy" id="1774945"/>
    <lineage>
        <taxon>Bacteria</taxon>
        <taxon>Pseudomonadati</taxon>
        <taxon>Bacteroidota</taxon>
        <taxon>Flavobacteriia</taxon>
        <taxon>Flavobacteriales</taxon>
        <taxon>Flavobacteriaceae</taxon>
        <taxon>Flavobacterium</taxon>
    </lineage>
</organism>
<feature type="domain" description="HTH araC/xylS-type" evidence="3">
    <location>
        <begin position="439"/>
        <end position="547"/>
    </location>
</feature>
<evidence type="ECO:0000313" key="5">
    <source>
        <dbReference type="Proteomes" id="UP000431264"/>
    </source>
</evidence>
<dbReference type="SUPFAM" id="SSF48452">
    <property type="entry name" value="TPR-like"/>
    <property type="match status" value="1"/>
</dbReference>
<protein>
    <submittedName>
        <fullName evidence="4">Tetratricopeptide repeat protein</fullName>
    </submittedName>
</protein>
<dbReference type="InterPro" id="IPR018060">
    <property type="entry name" value="HTH_AraC"/>
</dbReference>
<dbReference type="Proteomes" id="UP000431264">
    <property type="component" value="Unassembled WGS sequence"/>
</dbReference>
<dbReference type="AlphaFoldDB" id="A0A6I4IEC3"/>
<dbReference type="Gene3D" id="1.10.10.60">
    <property type="entry name" value="Homeodomain-like"/>
    <property type="match status" value="1"/>
</dbReference>
<comment type="caution">
    <text evidence="4">The sequence shown here is derived from an EMBL/GenBank/DDBJ whole genome shotgun (WGS) entry which is preliminary data.</text>
</comment>
<dbReference type="InterPro" id="IPR011990">
    <property type="entry name" value="TPR-like_helical_dom_sf"/>
</dbReference>
<dbReference type="Pfam" id="PF13424">
    <property type="entry name" value="TPR_12"/>
    <property type="match status" value="1"/>
</dbReference>
<dbReference type="OrthoDB" id="5295174at2"/>
<evidence type="ECO:0000256" key="2">
    <source>
        <dbReference type="SAM" id="Phobius"/>
    </source>
</evidence>
<dbReference type="RefSeq" id="WP_140996404.1">
    <property type="nucleotide sequence ID" value="NZ_VDCZ01000001.1"/>
</dbReference>
<keyword evidence="5" id="KW-1185">Reference proteome</keyword>
<accession>A0A6I4IEC3</accession>
<keyword evidence="2" id="KW-1133">Transmembrane helix</keyword>
<dbReference type="GO" id="GO:0043565">
    <property type="term" value="F:sequence-specific DNA binding"/>
    <property type="evidence" value="ECO:0007669"/>
    <property type="project" value="InterPro"/>
</dbReference>
<name>A0A6I4IEC3_9FLAO</name>
<proteinExistence type="predicted"/>
<dbReference type="PROSITE" id="PS01124">
    <property type="entry name" value="HTH_ARAC_FAMILY_2"/>
    <property type="match status" value="1"/>
</dbReference>
<keyword evidence="2" id="KW-0812">Transmembrane</keyword>
<feature type="transmembrane region" description="Helical" evidence="2">
    <location>
        <begin position="378"/>
        <end position="398"/>
    </location>
</feature>
<keyword evidence="2" id="KW-0472">Membrane</keyword>
<feature type="coiled-coil region" evidence="1">
    <location>
        <begin position="438"/>
        <end position="465"/>
    </location>
</feature>
<dbReference type="Gene3D" id="1.25.40.10">
    <property type="entry name" value="Tetratricopeptide repeat domain"/>
    <property type="match status" value="2"/>
</dbReference>
<reference evidence="5" key="1">
    <citation type="submission" date="2019-05" db="EMBL/GenBank/DDBJ databases">
        <title>Flavobacterium profundi sp. nov., isolated from a deep-sea seamount.</title>
        <authorList>
            <person name="Zhang D.-C."/>
        </authorList>
    </citation>
    <scope>NUCLEOTIDE SEQUENCE [LARGE SCALE GENOMIC DNA]</scope>
    <source>
        <strain evidence="5">TP390</strain>
    </source>
</reference>
<evidence type="ECO:0000259" key="3">
    <source>
        <dbReference type="PROSITE" id="PS01124"/>
    </source>
</evidence>
<dbReference type="SMART" id="SM00342">
    <property type="entry name" value="HTH_ARAC"/>
    <property type="match status" value="1"/>
</dbReference>